<protein>
    <recommendedName>
        <fullName evidence="7">DUF3817 domain-containing protein</fullName>
    </recommendedName>
</protein>
<proteinExistence type="predicted"/>
<evidence type="ECO:0000256" key="4">
    <source>
        <dbReference type="ARBA" id="ARBA00022989"/>
    </source>
</evidence>
<keyword evidence="5 6" id="KW-0472">Membrane</keyword>
<evidence type="ECO:0000256" key="5">
    <source>
        <dbReference type="ARBA" id="ARBA00023136"/>
    </source>
</evidence>
<comment type="subcellular location">
    <subcellularLocation>
        <location evidence="1">Cell membrane</location>
        <topology evidence="1">Multi-pass membrane protein</topology>
    </subcellularLocation>
</comment>
<keyword evidence="3 6" id="KW-0812">Transmembrane</keyword>
<evidence type="ECO:0000313" key="9">
    <source>
        <dbReference type="Proteomes" id="UP001501204"/>
    </source>
</evidence>
<feature type="transmembrane region" description="Helical" evidence="6">
    <location>
        <begin position="195"/>
        <end position="215"/>
    </location>
</feature>
<evidence type="ECO:0000256" key="3">
    <source>
        <dbReference type="ARBA" id="ARBA00022692"/>
    </source>
</evidence>
<evidence type="ECO:0000313" key="8">
    <source>
        <dbReference type="EMBL" id="GAA1748931.1"/>
    </source>
</evidence>
<dbReference type="RefSeq" id="WP_344119472.1">
    <property type="nucleotide sequence ID" value="NZ_BAAAOA010000007.1"/>
</dbReference>
<keyword evidence="2" id="KW-1003">Cell membrane</keyword>
<gene>
    <name evidence="8" type="ORF">GCM10009767_04700</name>
</gene>
<evidence type="ECO:0000256" key="2">
    <source>
        <dbReference type="ARBA" id="ARBA00022475"/>
    </source>
</evidence>
<feature type="transmembrane region" description="Helical" evidence="6">
    <location>
        <begin position="136"/>
        <end position="155"/>
    </location>
</feature>
<dbReference type="InterPro" id="IPR023845">
    <property type="entry name" value="DUF3817_TM"/>
</dbReference>
<keyword evidence="4 6" id="KW-1133">Transmembrane helix</keyword>
<evidence type="ECO:0000259" key="7">
    <source>
        <dbReference type="Pfam" id="PF12823"/>
    </source>
</evidence>
<organism evidence="8 9">
    <name type="scientific">Kocuria aegyptia</name>
    <dbReference type="NCBI Taxonomy" id="330943"/>
    <lineage>
        <taxon>Bacteria</taxon>
        <taxon>Bacillati</taxon>
        <taxon>Actinomycetota</taxon>
        <taxon>Actinomycetes</taxon>
        <taxon>Micrococcales</taxon>
        <taxon>Micrococcaceae</taxon>
        <taxon>Kocuria</taxon>
    </lineage>
</organism>
<keyword evidence="9" id="KW-1185">Reference proteome</keyword>
<dbReference type="Pfam" id="PF12823">
    <property type="entry name" value="DUF3817"/>
    <property type="match status" value="1"/>
</dbReference>
<evidence type="ECO:0000256" key="6">
    <source>
        <dbReference type="SAM" id="Phobius"/>
    </source>
</evidence>
<feature type="transmembrane region" description="Helical" evidence="6">
    <location>
        <begin position="76"/>
        <end position="97"/>
    </location>
</feature>
<dbReference type="Proteomes" id="UP001501204">
    <property type="component" value="Unassembled WGS sequence"/>
</dbReference>
<reference evidence="9" key="1">
    <citation type="journal article" date="2019" name="Int. J. Syst. Evol. Microbiol.">
        <title>The Global Catalogue of Microorganisms (GCM) 10K type strain sequencing project: providing services to taxonomists for standard genome sequencing and annotation.</title>
        <authorList>
            <consortium name="The Broad Institute Genomics Platform"/>
            <consortium name="The Broad Institute Genome Sequencing Center for Infectious Disease"/>
            <person name="Wu L."/>
            <person name="Ma J."/>
        </authorList>
    </citation>
    <scope>NUCLEOTIDE SEQUENCE [LARGE SCALE GENOMIC DNA]</scope>
    <source>
        <strain evidence="9">JCM 14735</strain>
    </source>
</reference>
<dbReference type="EMBL" id="BAAAOA010000007">
    <property type="protein sequence ID" value="GAA1748931.1"/>
    <property type="molecule type" value="Genomic_DNA"/>
</dbReference>
<dbReference type="NCBIfam" id="TIGR03954">
    <property type="entry name" value="integ_memb_HG"/>
    <property type="match status" value="1"/>
</dbReference>
<sequence>MDLVPRFPEPDADIILVTEDGRTVEQDAHGALLAARGAYAALHASRLAAPTIPDDAPPPPGPSTCRRAPPMTPRELYGRFALAEAVTWTLLILGMVLKYTGVSEAFVPVFGMLHGLVFLGYCVVTCFVWVDQRWSAGFGVLGLASAVVPYATIPFERRAERTGRLAGGWRLAPGGDRPGTVPERLEAWSLRSPRLAVVAGVVVVAGLASVLLYLGPPVPRG</sequence>
<feature type="transmembrane region" description="Helical" evidence="6">
    <location>
        <begin position="109"/>
        <end position="130"/>
    </location>
</feature>
<dbReference type="PANTHER" id="PTHR40077">
    <property type="entry name" value="MEMBRANE PROTEIN-RELATED"/>
    <property type="match status" value="1"/>
</dbReference>
<comment type="caution">
    <text evidence="8">The sequence shown here is derived from an EMBL/GenBank/DDBJ whole genome shotgun (WGS) entry which is preliminary data.</text>
</comment>
<name>A0ABP4WAT5_9MICC</name>
<dbReference type="PANTHER" id="PTHR40077:SF1">
    <property type="entry name" value="MEMBRANE PROTEIN"/>
    <property type="match status" value="1"/>
</dbReference>
<feature type="domain" description="DUF3817" evidence="7">
    <location>
        <begin position="77"/>
        <end position="161"/>
    </location>
</feature>
<evidence type="ECO:0000256" key="1">
    <source>
        <dbReference type="ARBA" id="ARBA00004651"/>
    </source>
</evidence>
<accession>A0ABP4WAT5</accession>